<evidence type="ECO:0000256" key="2">
    <source>
        <dbReference type="ARBA" id="ARBA00006403"/>
    </source>
</evidence>
<evidence type="ECO:0000256" key="7">
    <source>
        <dbReference type="ARBA" id="ARBA00062171"/>
    </source>
</evidence>
<dbReference type="Pfam" id="PF00447">
    <property type="entry name" value="HSF_DNA-bind"/>
    <property type="match status" value="1"/>
</dbReference>
<dbReference type="SMART" id="SM00415">
    <property type="entry name" value="HSF"/>
    <property type="match status" value="1"/>
</dbReference>
<keyword evidence="4 10" id="KW-0238">DNA-binding</keyword>
<dbReference type="InterPro" id="IPR036388">
    <property type="entry name" value="WH-like_DNA-bd_sf"/>
</dbReference>
<sequence>MISDPKSAHFIAWTEHGTSFVVSNVGEFSRSILGSHFKHNNFSSFVRQLNMYGFHKINRTPRAQRTSTDSQTWEFSHLKFLRGRPDLLDEIKRKALEPDPAVKHRVELPGEVAAQLGAMRDENRRVWEQVNIERRRADKLVNVVAQLWDVVGKGFPGSSEYYSRDEVQASFGFCHQLSIVILYLIIAL</sequence>
<dbReference type="EMBL" id="MU154541">
    <property type="protein sequence ID" value="KAF9497802.1"/>
    <property type="molecule type" value="Genomic_DNA"/>
</dbReference>
<dbReference type="GO" id="GO:0005634">
    <property type="term" value="C:nucleus"/>
    <property type="evidence" value="ECO:0007669"/>
    <property type="project" value="UniProtKB-SubCell"/>
</dbReference>
<dbReference type="SUPFAM" id="SSF46785">
    <property type="entry name" value="Winged helix' DNA-binding domain"/>
    <property type="match status" value="1"/>
</dbReference>
<keyword evidence="6" id="KW-0539">Nucleus</keyword>
<evidence type="ECO:0000313" key="10">
    <source>
        <dbReference type="EMBL" id="KAF9497802.1"/>
    </source>
</evidence>
<gene>
    <name evidence="10" type="ORF">BDN71DRAFT_1386846</name>
</gene>
<reference evidence="10" key="1">
    <citation type="submission" date="2020-11" db="EMBL/GenBank/DDBJ databases">
        <authorList>
            <consortium name="DOE Joint Genome Institute"/>
            <person name="Ahrendt S."/>
            <person name="Riley R."/>
            <person name="Andreopoulos W."/>
            <person name="Labutti K."/>
            <person name="Pangilinan J."/>
            <person name="Ruiz-Duenas F.J."/>
            <person name="Barrasa J.M."/>
            <person name="Sanchez-Garcia M."/>
            <person name="Camarero S."/>
            <person name="Miyauchi S."/>
            <person name="Serrano A."/>
            <person name="Linde D."/>
            <person name="Babiker R."/>
            <person name="Drula E."/>
            <person name="Ayuso-Fernandez I."/>
            <person name="Pacheco R."/>
            <person name="Padilla G."/>
            <person name="Ferreira P."/>
            <person name="Barriuso J."/>
            <person name="Kellner H."/>
            <person name="Castanera R."/>
            <person name="Alfaro M."/>
            <person name="Ramirez L."/>
            <person name="Pisabarro A.G."/>
            <person name="Kuo A."/>
            <person name="Tritt A."/>
            <person name="Lipzen A."/>
            <person name="He G."/>
            <person name="Yan M."/>
            <person name="Ng V."/>
            <person name="Cullen D."/>
            <person name="Martin F."/>
            <person name="Rosso M.-N."/>
            <person name="Henrissat B."/>
            <person name="Hibbett D."/>
            <person name="Martinez A.T."/>
            <person name="Grigoriev I.V."/>
        </authorList>
    </citation>
    <scope>NUCLEOTIDE SEQUENCE</scope>
    <source>
        <strain evidence="10">ATCC 90797</strain>
    </source>
</reference>
<keyword evidence="3" id="KW-0805">Transcription regulation</keyword>
<dbReference type="InterPro" id="IPR000232">
    <property type="entry name" value="HSF_DNA-bd"/>
</dbReference>
<protein>
    <submittedName>
        <fullName evidence="10">Winged helix DNA-binding domain-containing protein</fullName>
    </submittedName>
</protein>
<keyword evidence="5" id="KW-0804">Transcription</keyword>
<dbReference type="GO" id="GO:0003700">
    <property type="term" value="F:DNA-binding transcription factor activity"/>
    <property type="evidence" value="ECO:0007669"/>
    <property type="project" value="InterPro"/>
</dbReference>
<name>A0A9P6A081_PLEER</name>
<evidence type="ECO:0000256" key="3">
    <source>
        <dbReference type="ARBA" id="ARBA00023015"/>
    </source>
</evidence>
<evidence type="ECO:0000256" key="8">
    <source>
        <dbReference type="RuleBase" id="RU004020"/>
    </source>
</evidence>
<evidence type="ECO:0000256" key="4">
    <source>
        <dbReference type="ARBA" id="ARBA00023125"/>
    </source>
</evidence>
<dbReference type="Proteomes" id="UP000807025">
    <property type="component" value="Unassembled WGS sequence"/>
</dbReference>
<dbReference type="PANTHER" id="PTHR10015:SF427">
    <property type="entry name" value="HEAT SHOCK FACTOR PROTEIN"/>
    <property type="match status" value="1"/>
</dbReference>
<feature type="domain" description="HSF-type DNA-binding" evidence="9">
    <location>
        <begin position="33"/>
        <end position="57"/>
    </location>
</feature>
<evidence type="ECO:0000259" key="9">
    <source>
        <dbReference type="PROSITE" id="PS00434"/>
    </source>
</evidence>
<proteinExistence type="inferred from homology"/>
<evidence type="ECO:0000256" key="1">
    <source>
        <dbReference type="ARBA" id="ARBA00004123"/>
    </source>
</evidence>
<evidence type="ECO:0000256" key="6">
    <source>
        <dbReference type="ARBA" id="ARBA00023242"/>
    </source>
</evidence>
<dbReference type="PANTHER" id="PTHR10015">
    <property type="entry name" value="HEAT SHOCK TRANSCRIPTION FACTOR"/>
    <property type="match status" value="1"/>
</dbReference>
<comment type="subunit">
    <text evidence="7">Homotrimer. Homotrimerization increases the affinity of HSF1 to DNA. Interacts with transcriptional coregulator SSA1 on chromatin.</text>
</comment>
<dbReference type="FunFam" id="1.10.10.10:FF:000027">
    <property type="entry name" value="Heat shock transcription factor 1"/>
    <property type="match status" value="1"/>
</dbReference>
<organism evidence="10 11">
    <name type="scientific">Pleurotus eryngii</name>
    <name type="common">Boletus of the steppes</name>
    <dbReference type="NCBI Taxonomy" id="5323"/>
    <lineage>
        <taxon>Eukaryota</taxon>
        <taxon>Fungi</taxon>
        <taxon>Dikarya</taxon>
        <taxon>Basidiomycota</taxon>
        <taxon>Agaricomycotina</taxon>
        <taxon>Agaricomycetes</taxon>
        <taxon>Agaricomycetidae</taxon>
        <taxon>Agaricales</taxon>
        <taxon>Pleurotineae</taxon>
        <taxon>Pleurotaceae</taxon>
        <taxon>Pleurotus</taxon>
    </lineage>
</organism>
<comment type="caution">
    <text evidence="10">The sequence shown here is derived from an EMBL/GenBank/DDBJ whole genome shotgun (WGS) entry which is preliminary data.</text>
</comment>
<accession>A0A9P6A081</accession>
<comment type="subcellular location">
    <subcellularLocation>
        <location evidence="1">Nucleus</location>
    </subcellularLocation>
</comment>
<keyword evidence="11" id="KW-1185">Reference proteome</keyword>
<dbReference type="AlphaFoldDB" id="A0A9P6A081"/>
<dbReference type="PRINTS" id="PR00056">
    <property type="entry name" value="HSFDOMAIN"/>
</dbReference>
<dbReference type="Gene3D" id="1.10.10.10">
    <property type="entry name" value="Winged helix-like DNA-binding domain superfamily/Winged helix DNA-binding domain"/>
    <property type="match status" value="1"/>
</dbReference>
<evidence type="ECO:0000313" key="11">
    <source>
        <dbReference type="Proteomes" id="UP000807025"/>
    </source>
</evidence>
<dbReference type="InterPro" id="IPR036390">
    <property type="entry name" value="WH_DNA-bd_sf"/>
</dbReference>
<dbReference type="GO" id="GO:0043565">
    <property type="term" value="F:sequence-specific DNA binding"/>
    <property type="evidence" value="ECO:0007669"/>
    <property type="project" value="InterPro"/>
</dbReference>
<evidence type="ECO:0000256" key="5">
    <source>
        <dbReference type="ARBA" id="ARBA00023163"/>
    </source>
</evidence>
<dbReference type="PROSITE" id="PS00434">
    <property type="entry name" value="HSF_DOMAIN"/>
    <property type="match status" value="1"/>
</dbReference>
<comment type="similarity">
    <text evidence="2 8">Belongs to the HSF family.</text>
</comment>
<dbReference type="OrthoDB" id="60033at2759"/>